<gene>
    <name evidence="5" type="ORF">SAMN05444373_102127</name>
</gene>
<dbReference type="InterPro" id="IPR036568">
    <property type="entry name" value="GGCT-like_sf"/>
</dbReference>
<feature type="active site" description="Proton acceptor" evidence="2">
    <location>
        <position position="86"/>
    </location>
</feature>
<organism evidence="5 6">
    <name type="scientific">Thermoclostridium caenicola</name>
    <dbReference type="NCBI Taxonomy" id="659425"/>
    <lineage>
        <taxon>Bacteria</taxon>
        <taxon>Bacillati</taxon>
        <taxon>Bacillota</taxon>
        <taxon>Clostridia</taxon>
        <taxon>Eubacteriales</taxon>
        <taxon>Oscillospiraceae</taxon>
        <taxon>Thermoclostridium</taxon>
    </lineage>
</organism>
<dbReference type="AlphaFoldDB" id="A0A1M6G500"/>
<dbReference type="Proteomes" id="UP000324781">
    <property type="component" value="Unassembled WGS sequence"/>
</dbReference>
<dbReference type="Gene3D" id="3.10.490.10">
    <property type="entry name" value="Gamma-glutamyl cyclotransferase-like"/>
    <property type="match status" value="1"/>
</dbReference>
<accession>A0A1M6G500</accession>
<dbReference type="GO" id="GO:0005829">
    <property type="term" value="C:cytosol"/>
    <property type="evidence" value="ECO:0007669"/>
    <property type="project" value="TreeGrafter"/>
</dbReference>
<reference evidence="5 6" key="1">
    <citation type="submission" date="2016-11" db="EMBL/GenBank/DDBJ databases">
        <authorList>
            <person name="Varghese N."/>
            <person name="Submissions S."/>
        </authorList>
    </citation>
    <scope>NUCLEOTIDE SEQUENCE [LARGE SCALE GENOMIC DNA]</scope>
    <source>
        <strain evidence="5 6">DSM 19027</strain>
    </source>
</reference>
<evidence type="ECO:0000256" key="2">
    <source>
        <dbReference type="PIRSR" id="PIRSR639126-1"/>
    </source>
</evidence>
<keyword evidence="5" id="KW-0808">Transferase</keyword>
<dbReference type="Pfam" id="PF06094">
    <property type="entry name" value="GGACT"/>
    <property type="match status" value="1"/>
</dbReference>
<evidence type="ECO:0000313" key="5">
    <source>
        <dbReference type="EMBL" id="SHJ05086.1"/>
    </source>
</evidence>
<comment type="similarity">
    <text evidence="1 3">Belongs to the gamma-glutamylcyclotransferase family.</text>
</comment>
<keyword evidence="6" id="KW-1185">Reference proteome</keyword>
<dbReference type="PANTHER" id="PTHR12510:SF4">
    <property type="entry name" value="GAMMA-GLUTAMYLAMINECYCLOTRANSFERASE"/>
    <property type="match status" value="1"/>
</dbReference>
<evidence type="ECO:0000259" key="4">
    <source>
        <dbReference type="Pfam" id="PF06094"/>
    </source>
</evidence>
<dbReference type="InterPro" id="IPR013024">
    <property type="entry name" value="GGCT-like"/>
</dbReference>
<dbReference type="EMBL" id="FQZP01000021">
    <property type="protein sequence ID" value="SHJ05086.1"/>
    <property type="molecule type" value="Genomic_DNA"/>
</dbReference>
<protein>
    <recommendedName>
        <fullName evidence="3">Gamma-glutamylcyclotransferase family protein</fullName>
    </recommendedName>
</protein>
<sequence>MREDKTANSEPVIERVFVYGTLLEGFRNHKRYLEGRINSITQAKTYGLLYHLPQGYPALLRGDGTVEGEIVAPIDAKLLKALDRLEGYSKWRSNNLYVREMRNILTENGEEVACWIYVYTNERYAREKGILVPDGNWRKFMEKRQKT</sequence>
<dbReference type="CDD" id="cd06661">
    <property type="entry name" value="GGCT_like"/>
    <property type="match status" value="1"/>
</dbReference>
<evidence type="ECO:0000256" key="1">
    <source>
        <dbReference type="ARBA" id="ARBA00008861"/>
    </source>
</evidence>
<dbReference type="OrthoDB" id="8538589at2"/>
<dbReference type="RefSeq" id="WP_149678664.1">
    <property type="nucleotide sequence ID" value="NZ_FQZP01000021.1"/>
</dbReference>
<dbReference type="InterPro" id="IPR039126">
    <property type="entry name" value="GGACT"/>
</dbReference>
<dbReference type="GO" id="GO:0061929">
    <property type="term" value="F:gamma-glutamylaminecyclotransferase activity"/>
    <property type="evidence" value="ECO:0007669"/>
    <property type="project" value="InterPro"/>
</dbReference>
<dbReference type="InterPro" id="IPR009288">
    <property type="entry name" value="AIG2-like_dom"/>
</dbReference>
<dbReference type="PANTHER" id="PTHR12510">
    <property type="entry name" value="TROPONIN C-AKIN-1 PROTEIN"/>
    <property type="match status" value="1"/>
</dbReference>
<dbReference type="SUPFAM" id="SSF110857">
    <property type="entry name" value="Gamma-glutamyl cyclotransferase-like"/>
    <property type="match status" value="1"/>
</dbReference>
<name>A0A1M6G500_9FIRM</name>
<evidence type="ECO:0000313" key="6">
    <source>
        <dbReference type="Proteomes" id="UP000324781"/>
    </source>
</evidence>
<evidence type="ECO:0000256" key="3">
    <source>
        <dbReference type="RuleBase" id="RU367036"/>
    </source>
</evidence>
<dbReference type="GO" id="GO:0016740">
    <property type="term" value="F:transferase activity"/>
    <property type="evidence" value="ECO:0007669"/>
    <property type="project" value="UniProtKB-KW"/>
</dbReference>
<proteinExistence type="inferred from homology"/>
<feature type="domain" description="Gamma-glutamylcyclotransferase AIG2-like" evidence="4">
    <location>
        <begin position="16"/>
        <end position="139"/>
    </location>
</feature>